<name>A0AAV3Y4M2_9GAST</name>
<dbReference type="InterPro" id="IPR050645">
    <property type="entry name" value="Histidine_acid_phosphatase"/>
</dbReference>
<reference evidence="4 5" key="1">
    <citation type="journal article" date="2021" name="Elife">
        <title>Chloroplast acquisition without the gene transfer in kleptoplastic sea slugs, Plakobranchus ocellatus.</title>
        <authorList>
            <person name="Maeda T."/>
            <person name="Takahashi S."/>
            <person name="Yoshida T."/>
            <person name="Shimamura S."/>
            <person name="Takaki Y."/>
            <person name="Nagai Y."/>
            <person name="Toyoda A."/>
            <person name="Suzuki Y."/>
            <person name="Arimoto A."/>
            <person name="Ishii H."/>
            <person name="Satoh N."/>
            <person name="Nishiyama T."/>
            <person name="Hasebe M."/>
            <person name="Maruyama T."/>
            <person name="Minagawa J."/>
            <person name="Obokata J."/>
            <person name="Shigenobu S."/>
        </authorList>
    </citation>
    <scope>NUCLEOTIDE SEQUENCE [LARGE SCALE GENOMIC DNA]</scope>
</reference>
<feature type="region of interest" description="Disordered" evidence="2">
    <location>
        <begin position="470"/>
        <end position="507"/>
    </location>
</feature>
<dbReference type="PROSITE" id="PS00616">
    <property type="entry name" value="HIS_ACID_PHOSPHAT_1"/>
    <property type="match status" value="1"/>
</dbReference>
<evidence type="ECO:0000313" key="5">
    <source>
        <dbReference type="Proteomes" id="UP000735302"/>
    </source>
</evidence>
<organism evidence="4 5">
    <name type="scientific">Plakobranchus ocellatus</name>
    <dbReference type="NCBI Taxonomy" id="259542"/>
    <lineage>
        <taxon>Eukaryota</taxon>
        <taxon>Metazoa</taxon>
        <taxon>Spiralia</taxon>
        <taxon>Lophotrochozoa</taxon>
        <taxon>Mollusca</taxon>
        <taxon>Gastropoda</taxon>
        <taxon>Heterobranchia</taxon>
        <taxon>Euthyneura</taxon>
        <taxon>Panpulmonata</taxon>
        <taxon>Sacoglossa</taxon>
        <taxon>Placobranchoidea</taxon>
        <taxon>Plakobranchidae</taxon>
        <taxon>Plakobranchus</taxon>
    </lineage>
</organism>
<accession>A0AAV3Y4M2</accession>
<keyword evidence="5" id="KW-1185">Reference proteome</keyword>
<dbReference type="AlphaFoldDB" id="A0AAV3Y4M2"/>
<protein>
    <submittedName>
        <fullName evidence="4">Testicular acid phosphatase homolog</fullName>
    </submittedName>
</protein>
<proteinExistence type="inferred from homology"/>
<dbReference type="EMBL" id="BLXT01000545">
    <property type="protein sequence ID" value="GFN78135.1"/>
    <property type="molecule type" value="Genomic_DNA"/>
</dbReference>
<evidence type="ECO:0000256" key="1">
    <source>
        <dbReference type="ARBA" id="ARBA00005375"/>
    </source>
</evidence>
<dbReference type="PANTHER" id="PTHR11567:SF210">
    <property type="entry name" value="ACID PHOSPHATASE 5-RELATED"/>
    <property type="match status" value="1"/>
</dbReference>
<keyword evidence="3" id="KW-1133">Transmembrane helix</keyword>
<dbReference type="Pfam" id="PF00328">
    <property type="entry name" value="His_Phos_2"/>
    <property type="match status" value="1"/>
</dbReference>
<evidence type="ECO:0000256" key="2">
    <source>
        <dbReference type="SAM" id="MobiDB-lite"/>
    </source>
</evidence>
<evidence type="ECO:0000256" key="3">
    <source>
        <dbReference type="SAM" id="Phobius"/>
    </source>
</evidence>
<dbReference type="PANTHER" id="PTHR11567">
    <property type="entry name" value="ACID PHOSPHATASE-RELATED"/>
    <property type="match status" value="1"/>
</dbReference>
<comment type="similarity">
    <text evidence="1">Belongs to the histidine acid phosphatase family.</text>
</comment>
<dbReference type="Proteomes" id="UP000735302">
    <property type="component" value="Unassembled WGS sequence"/>
</dbReference>
<keyword evidence="3" id="KW-0472">Membrane</keyword>
<gene>
    <name evidence="4" type="ORF">PoB_000464100</name>
</gene>
<dbReference type="InterPro" id="IPR033379">
    <property type="entry name" value="Acid_Pase_AS"/>
</dbReference>
<feature type="transmembrane region" description="Helical" evidence="3">
    <location>
        <begin position="425"/>
        <end position="445"/>
    </location>
</feature>
<dbReference type="CDD" id="cd07061">
    <property type="entry name" value="HP_HAP_like"/>
    <property type="match status" value="1"/>
</dbReference>
<dbReference type="Gene3D" id="3.40.50.1240">
    <property type="entry name" value="Phosphoglycerate mutase-like"/>
    <property type="match status" value="1"/>
</dbReference>
<comment type="caution">
    <text evidence="4">The sequence shown here is derived from an EMBL/GenBank/DDBJ whole genome shotgun (WGS) entry which is preliminary data.</text>
</comment>
<evidence type="ECO:0000313" key="4">
    <source>
        <dbReference type="EMBL" id="GFN78135.1"/>
    </source>
</evidence>
<dbReference type="GO" id="GO:0016791">
    <property type="term" value="F:phosphatase activity"/>
    <property type="evidence" value="ECO:0007669"/>
    <property type="project" value="TreeGrafter"/>
</dbReference>
<dbReference type="InterPro" id="IPR000560">
    <property type="entry name" value="His_Pase_clade-2"/>
</dbReference>
<dbReference type="InterPro" id="IPR029033">
    <property type="entry name" value="His_PPase_superfam"/>
</dbReference>
<sequence length="507" mass="57780">MCFPSELTNIQFVLIICLISNQIGDLLSAAQIHLYEHIPRSNIPTRYIRSTSSELHDESVNKQDVHDQEWASSSTVVLVQVVFRHGDRSPTSTYPTDPHINDWENGLGQLTKTGMIQSFELGQYIRQRYGSLIGTEFIKDEVYVRSTSYERTLMTAECVCAGLFPVNSSSSDLPEEWPLGKWQPIPVQTVPKREDKLLHPADTCNYVHLLKEGILAMDVSSDHIIHNKDLMYKISQHTGMEINVNSLHDLSDVLFCQLQHNMSQPEWLTRDIQNKLLEYRLHRPQTGPSDVKYLSGTLLDTVIKNMKSKAENSSDLHKLYLYSAHDSTVGPLMSILGVDNFLQVPYSAAFFIELHLINGQYFVKLLYRNSTSHQPFTLAAERCELEMCPLKVFDGMHGSYILSDSEWNAVCPQDTEDGLQFDNKIFPVLLAVIVVLIGMNMFTCYKCYSYKLQVRQGSNQDQYGLVQSAVDSDNEEENSHAYDNGNMRRQNGTVQEYHDNDEDEDSV</sequence>
<dbReference type="SUPFAM" id="SSF53254">
    <property type="entry name" value="Phosphoglycerate mutase-like"/>
    <property type="match status" value="1"/>
</dbReference>
<keyword evidence="3" id="KW-0812">Transmembrane</keyword>